<proteinExistence type="predicted"/>
<accession>A0ABW8RG85</accession>
<reference evidence="1 2" key="1">
    <citation type="submission" date="2024-11" db="EMBL/GenBank/DDBJ databases">
        <authorList>
            <person name="Lucas J.A."/>
        </authorList>
    </citation>
    <scope>NUCLEOTIDE SEQUENCE [LARGE SCALE GENOMIC DNA]</scope>
    <source>
        <strain evidence="1 2">Z 5.4</strain>
    </source>
</reference>
<protein>
    <submittedName>
        <fullName evidence="1">Uncharacterized protein</fullName>
    </submittedName>
</protein>
<sequence length="149" mass="16883">MKKIIPFYILFFLLTGIICGCQKDLPKPETKLKIVSLDQSNILHAEIVPVFYQYSKEFPSLFVQHETKGNQVFVECIVNGISFRESDHSKQKVGKMIVWVDGKRNSEVTSAAFIIKGLSPGGHKLKLEVVKLNNDPYGLAKEFMVNIPR</sequence>
<dbReference type="Proteomes" id="UP001623041">
    <property type="component" value="Unassembled WGS sequence"/>
</dbReference>
<dbReference type="PROSITE" id="PS51257">
    <property type="entry name" value="PROKAR_LIPOPROTEIN"/>
    <property type="match status" value="1"/>
</dbReference>
<gene>
    <name evidence="1" type="ORF">ACJEBI_12510</name>
</gene>
<dbReference type="EMBL" id="JBJHQH010000008">
    <property type="protein sequence ID" value="MFK9092303.1"/>
    <property type="molecule type" value="Genomic_DNA"/>
</dbReference>
<organism evidence="1 2">
    <name type="scientific">Bacillus salipaludis</name>
    <dbReference type="NCBI Taxonomy" id="2547811"/>
    <lineage>
        <taxon>Bacteria</taxon>
        <taxon>Bacillati</taxon>
        <taxon>Bacillota</taxon>
        <taxon>Bacilli</taxon>
        <taxon>Bacillales</taxon>
        <taxon>Bacillaceae</taxon>
        <taxon>Bacillus</taxon>
    </lineage>
</organism>
<keyword evidence="2" id="KW-1185">Reference proteome</keyword>
<dbReference type="RefSeq" id="WP_406580904.1">
    <property type="nucleotide sequence ID" value="NZ_JBJHQH010000008.1"/>
</dbReference>
<comment type="caution">
    <text evidence="1">The sequence shown here is derived from an EMBL/GenBank/DDBJ whole genome shotgun (WGS) entry which is preliminary data.</text>
</comment>
<evidence type="ECO:0000313" key="2">
    <source>
        <dbReference type="Proteomes" id="UP001623041"/>
    </source>
</evidence>
<evidence type="ECO:0000313" key="1">
    <source>
        <dbReference type="EMBL" id="MFK9092303.1"/>
    </source>
</evidence>
<name>A0ABW8RG85_9BACI</name>